<gene>
    <name evidence="1" type="ORF">MYCIT1_LOCUS8898</name>
</gene>
<evidence type="ECO:0000313" key="1">
    <source>
        <dbReference type="EMBL" id="CAK5266891.1"/>
    </source>
</evidence>
<accession>A0AAD2JXN0</accession>
<reference evidence="1" key="1">
    <citation type="submission" date="2023-11" db="EMBL/GenBank/DDBJ databases">
        <authorList>
            <person name="De Vega J J."/>
            <person name="De Vega J J."/>
        </authorList>
    </citation>
    <scope>NUCLEOTIDE SEQUENCE</scope>
</reference>
<organism evidence="1 2">
    <name type="scientific">Mycena citricolor</name>
    <dbReference type="NCBI Taxonomy" id="2018698"/>
    <lineage>
        <taxon>Eukaryota</taxon>
        <taxon>Fungi</taxon>
        <taxon>Dikarya</taxon>
        <taxon>Basidiomycota</taxon>
        <taxon>Agaricomycotina</taxon>
        <taxon>Agaricomycetes</taxon>
        <taxon>Agaricomycetidae</taxon>
        <taxon>Agaricales</taxon>
        <taxon>Marasmiineae</taxon>
        <taxon>Mycenaceae</taxon>
        <taxon>Mycena</taxon>
    </lineage>
</organism>
<dbReference type="Proteomes" id="UP001295794">
    <property type="component" value="Unassembled WGS sequence"/>
</dbReference>
<sequence>YYHLLNLILLSSYREPEQGVVSTTHPTQVLNAARQYHRLRRIEDNLQRIHSARDTHDTAAGFNSMGLSVESEV</sequence>
<feature type="non-terminal residue" evidence="1">
    <location>
        <position position="73"/>
    </location>
</feature>
<proteinExistence type="predicted"/>
<keyword evidence="2" id="KW-1185">Reference proteome</keyword>
<protein>
    <submittedName>
        <fullName evidence="1">Uncharacterized protein</fullName>
    </submittedName>
</protein>
<dbReference type="EMBL" id="CAVNYO010000110">
    <property type="protein sequence ID" value="CAK5266891.1"/>
    <property type="molecule type" value="Genomic_DNA"/>
</dbReference>
<name>A0AAD2JXN0_9AGAR</name>
<evidence type="ECO:0000313" key="2">
    <source>
        <dbReference type="Proteomes" id="UP001295794"/>
    </source>
</evidence>
<dbReference type="AlphaFoldDB" id="A0AAD2JXN0"/>
<comment type="caution">
    <text evidence="1">The sequence shown here is derived from an EMBL/GenBank/DDBJ whole genome shotgun (WGS) entry which is preliminary data.</text>
</comment>
<feature type="non-terminal residue" evidence="1">
    <location>
        <position position="1"/>
    </location>
</feature>